<feature type="non-terminal residue" evidence="1">
    <location>
        <position position="1"/>
    </location>
</feature>
<gene>
    <name evidence="1" type="ORF">QBC35DRAFT_551266</name>
</gene>
<reference evidence="1" key="2">
    <citation type="submission" date="2023-05" db="EMBL/GenBank/DDBJ databases">
        <authorList>
            <consortium name="Lawrence Berkeley National Laboratory"/>
            <person name="Steindorff A."/>
            <person name="Hensen N."/>
            <person name="Bonometti L."/>
            <person name="Westerberg I."/>
            <person name="Brannstrom I.O."/>
            <person name="Guillou S."/>
            <person name="Cros-Aarteil S."/>
            <person name="Calhoun S."/>
            <person name="Haridas S."/>
            <person name="Kuo A."/>
            <person name="Mondo S."/>
            <person name="Pangilinan J."/>
            <person name="Riley R."/>
            <person name="Labutti K."/>
            <person name="Andreopoulos B."/>
            <person name="Lipzen A."/>
            <person name="Chen C."/>
            <person name="Yanf M."/>
            <person name="Daum C."/>
            <person name="Ng V."/>
            <person name="Clum A."/>
            <person name="Ohm R."/>
            <person name="Martin F."/>
            <person name="Silar P."/>
            <person name="Natvig D."/>
            <person name="Lalanne C."/>
            <person name="Gautier V."/>
            <person name="Ament-Velasquez S.L."/>
            <person name="Kruys A."/>
            <person name="Hutchinson M.I."/>
            <person name="Powell A.J."/>
            <person name="Barry K."/>
            <person name="Miller A.N."/>
            <person name="Grigoriev I.V."/>
            <person name="Debuchy R."/>
            <person name="Gladieux P."/>
            <person name="Thoren M.H."/>
            <person name="Johannesson H."/>
        </authorList>
    </citation>
    <scope>NUCLEOTIDE SEQUENCE</scope>
    <source>
        <strain evidence="1">PSN309</strain>
    </source>
</reference>
<name>A0AAN7AB16_9PEZI</name>
<proteinExistence type="predicted"/>
<dbReference type="InterPro" id="IPR021842">
    <property type="entry name" value="DUF3435"/>
</dbReference>
<evidence type="ECO:0000313" key="1">
    <source>
        <dbReference type="EMBL" id="KAK4182001.1"/>
    </source>
</evidence>
<organism evidence="1 2">
    <name type="scientific">Podospora australis</name>
    <dbReference type="NCBI Taxonomy" id="1536484"/>
    <lineage>
        <taxon>Eukaryota</taxon>
        <taxon>Fungi</taxon>
        <taxon>Dikarya</taxon>
        <taxon>Ascomycota</taxon>
        <taxon>Pezizomycotina</taxon>
        <taxon>Sordariomycetes</taxon>
        <taxon>Sordariomycetidae</taxon>
        <taxon>Sordariales</taxon>
        <taxon>Podosporaceae</taxon>
        <taxon>Podospora</taxon>
    </lineage>
</organism>
<comment type="caution">
    <text evidence="1">The sequence shown here is derived from an EMBL/GenBank/DDBJ whole genome shotgun (WGS) entry which is preliminary data.</text>
</comment>
<accession>A0AAN7AB16</accession>
<dbReference type="Pfam" id="PF11917">
    <property type="entry name" value="DUF3435"/>
    <property type="match status" value="1"/>
</dbReference>
<evidence type="ECO:0000313" key="2">
    <source>
        <dbReference type="Proteomes" id="UP001302126"/>
    </source>
</evidence>
<dbReference type="PANTHER" id="PTHR37535">
    <property type="entry name" value="FLUG DOMAIN PROTEIN"/>
    <property type="match status" value="1"/>
</dbReference>
<sequence length="389" mass="44908">FFRETFPEHDLETTWLDFHQGKSEPQARLKSFVTQKVQYSQSDRPDIGDSETVTVQTISTVTSALHVWRNIVARADRTIFLKKRSEDPENRGKWKLMWDDREGHGSVRGVNPVGEVSRWIHTALSLVLELSHSQTFEKKALDSSDIVHLLEVLWTRPQDLQFKPRERVAFHSTLLLAGFGFRPGSVMLFPYKRVRIRCLRVPTVDDPERTVICATITVEHNKRRKFTVSSQNEIVSFHITFASCQAICLLSLIISQALHENAFENEYRSLEQLLSQPKLEHTESLTLPWKKEFEDREIFPVPYSSYWNMWNRLWFVAGNRDSIRPYSLRVGAGAFLDGPLTLALRGHLISNSTPVFEASYQPREIRQQLLPVIFSSEAAGTHDDLFQTL</sequence>
<reference evidence="1" key="1">
    <citation type="journal article" date="2023" name="Mol. Phylogenet. Evol.">
        <title>Genome-scale phylogeny and comparative genomics of the fungal order Sordariales.</title>
        <authorList>
            <person name="Hensen N."/>
            <person name="Bonometti L."/>
            <person name="Westerberg I."/>
            <person name="Brannstrom I.O."/>
            <person name="Guillou S."/>
            <person name="Cros-Aarteil S."/>
            <person name="Calhoun S."/>
            <person name="Haridas S."/>
            <person name="Kuo A."/>
            <person name="Mondo S."/>
            <person name="Pangilinan J."/>
            <person name="Riley R."/>
            <person name="LaButti K."/>
            <person name="Andreopoulos B."/>
            <person name="Lipzen A."/>
            <person name="Chen C."/>
            <person name="Yan M."/>
            <person name="Daum C."/>
            <person name="Ng V."/>
            <person name="Clum A."/>
            <person name="Steindorff A."/>
            <person name="Ohm R.A."/>
            <person name="Martin F."/>
            <person name="Silar P."/>
            <person name="Natvig D.O."/>
            <person name="Lalanne C."/>
            <person name="Gautier V."/>
            <person name="Ament-Velasquez S.L."/>
            <person name="Kruys A."/>
            <person name="Hutchinson M.I."/>
            <person name="Powell A.J."/>
            <person name="Barry K."/>
            <person name="Miller A.N."/>
            <person name="Grigoriev I.V."/>
            <person name="Debuchy R."/>
            <person name="Gladieux P."/>
            <person name="Hiltunen Thoren M."/>
            <person name="Johannesson H."/>
        </authorList>
    </citation>
    <scope>NUCLEOTIDE SEQUENCE</scope>
    <source>
        <strain evidence="1">PSN309</strain>
    </source>
</reference>
<dbReference type="AlphaFoldDB" id="A0AAN7AB16"/>
<dbReference type="Proteomes" id="UP001302126">
    <property type="component" value="Unassembled WGS sequence"/>
</dbReference>
<dbReference type="EMBL" id="MU864842">
    <property type="protein sequence ID" value="KAK4182001.1"/>
    <property type="molecule type" value="Genomic_DNA"/>
</dbReference>
<keyword evidence="2" id="KW-1185">Reference proteome</keyword>
<protein>
    <submittedName>
        <fullName evidence="1">Uncharacterized protein</fullName>
    </submittedName>
</protein>
<dbReference type="PANTHER" id="PTHR37535:SF3">
    <property type="entry name" value="FLUG DOMAIN-CONTAINING PROTEIN"/>
    <property type="match status" value="1"/>
</dbReference>